<evidence type="ECO:0000256" key="2">
    <source>
        <dbReference type="ARBA" id="ARBA00022801"/>
    </source>
</evidence>
<evidence type="ECO:0000256" key="1">
    <source>
        <dbReference type="ARBA" id="ARBA00005953"/>
    </source>
</evidence>
<accession>A0ABT1Z332</accession>
<keyword evidence="4" id="KW-1185">Reference proteome</keyword>
<reference evidence="3" key="1">
    <citation type="submission" date="2022-07" db="EMBL/GenBank/DDBJ databases">
        <title>Pseudosulfitobacter sp. strain AP-MA-4, whole genome sequence.</title>
        <authorList>
            <person name="Jiang Y."/>
        </authorList>
    </citation>
    <scope>NUCLEOTIDE SEQUENCE</scope>
    <source>
        <strain evidence="3">AP-MA-4</strain>
    </source>
</reference>
<proteinExistence type="inferred from homology"/>
<dbReference type="Gene3D" id="3.10.129.10">
    <property type="entry name" value="Hotdog Thioesterase"/>
    <property type="match status" value="1"/>
</dbReference>
<dbReference type="PIRSF" id="PIRSF003230">
    <property type="entry name" value="YbgC"/>
    <property type="match status" value="1"/>
</dbReference>
<evidence type="ECO:0000313" key="3">
    <source>
        <dbReference type="EMBL" id="MCR8827546.1"/>
    </source>
</evidence>
<dbReference type="NCBIfam" id="TIGR00051">
    <property type="entry name" value="YbgC/FadM family acyl-CoA thioesterase"/>
    <property type="match status" value="1"/>
</dbReference>
<protein>
    <submittedName>
        <fullName evidence="3">YbgC/FadM family acyl-CoA thioesterase</fullName>
        <ecNumber evidence="3">3.1.2.-</ecNumber>
    </submittedName>
</protein>
<name>A0ABT1Z332_9RHOB</name>
<dbReference type="InterPro" id="IPR006684">
    <property type="entry name" value="YbgC/YbaW"/>
</dbReference>
<dbReference type="Pfam" id="PF13279">
    <property type="entry name" value="4HBT_2"/>
    <property type="match status" value="1"/>
</dbReference>
<dbReference type="SUPFAM" id="SSF54637">
    <property type="entry name" value="Thioesterase/thiol ester dehydrase-isomerase"/>
    <property type="match status" value="1"/>
</dbReference>
<comment type="caution">
    <text evidence="3">The sequence shown here is derived from an EMBL/GenBank/DDBJ whole genome shotgun (WGS) entry which is preliminary data.</text>
</comment>
<dbReference type="EC" id="3.1.2.-" evidence="3"/>
<dbReference type="GO" id="GO:0016787">
    <property type="term" value="F:hydrolase activity"/>
    <property type="evidence" value="ECO:0007669"/>
    <property type="project" value="UniProtKB-KW"/>
</dbReference>
<dbReference type="PANTHER" id="PTHR31793">
    <property type="entry name" value="4-HYDROXYBENZOYL-COA THIOESTERASE FAMILY MEMBER"/>
    <property type="match status" value="1"/>
</dbReference>
<dbReference type="CDD" id="cd00586">
    <property type="entry name" value="4HBT"/>
    <property type="match status" value="1"/>
</dbReference>
<sequence length="141" mass="16065">MRCGWPQGWRCRVAHEFPVTVYYEDTDMAGIVYYANYLRFIERARSEIVEDLGVDQRAMRAEGVVFAVTRVEADYVGSARLGDRLRVVTTHQPVGAVRWVFDQQVLLGDRVIFRAKVTAACMSTEGRPTRLPAKIRALNDL</sequence>
<dbReference type="InterPro" id="IPR029069">
    <property type="entry name" value="HotDog_dom_sf"/>
</dbReference>
<gene>
    <name evidence="3" type="ORF">NTA49_13470</name>
</gene>
<dbReference type="PANTHER" id="PTHR31793:SF37">
    <property type="entry name" value="ACYL-COA THIOESTER HYDROLASE YBGC"/>
    <property type="match status" value="1"/>
</dbReference>
<evidence type="ECO:0000313" key="4">
    <source>
        <dbReference type="Proteomes" id="UP001165396"/>
    </source>
</evidence>
<dbReference type="EMBL" id="JANKJG010000010">
    <property type="protein sequence ID" value="MCR8827546.1"/>
    <property type="molecule type" value="Genomic_DNA"/>
</dbReference>
<organism evidence="3 4">
    <name type="scientific">Pseudosulfitobacter koreensis</name>
    <dbReference type="NCBI Taxonomy" id="2968472"/>
    <lineage>
        <taxon>Bacteria</taxon>
        <taxon>Pseudomonadati</taxon>
        <taxon>Pseudomonadota</taxon>
        <taxon>Alphaproteobacteria</taxon>
        <taxon>Rhodobacterales</taxon>
        <taxon>Roseobacteraceae</taxon>
        <taxon>Pseudosulfitobacter</taxon>
    </lineage>
</organism>
<keyword evidence="2 3" id="KW-0378">Hydrolase</keyword>
<dbReference type="InterPro" id="IPR050563">
    <property type="entry name" value="4-hydroxybenzoyl-CoA_TE"/>
</dbReference>
<dbReference type="Proteomes" id="UP001165396">
    <property type="component" value="Unassembled WGS sequence"/>
</dbReference>
<comment type="similarity">
    <text evidence="1">Belongs to the 4-hydroxybenzoyl-CoA thioesterase family.</text>
</comment>